<organism evidence="1 2">
    <name type="scientific">Desulfonema magnum</name>
    <dbReference type="NCBI Taxonomy" id="45655"/>
    <lineage>
        <taxon>Bacteria</taxon>
        <taxon>Pseudomonadati</taxon>
        <taxon>Thermodesulfobacteriota</taxon>
        <taxon>Desulfobacteria</taxon>
        <taxon>Desulfobacterales</taxon>
        <taxon>Desulfococcaceae</taxon>
        <taxon>Desulfonema</taxon>
    </lineage>
</organism>
<dbReference type="Proteomes" id="UP000663722">
    <property type="component" value="Chromosome"/>
</dbReference>
<evidence type="ECO:0000313" key="1">
    <source>
        <dbReference type="EMBL" id="QTA91806.1"/>
    </source>
</evidence>
<accession>A0A975BU51</accession>
<sequence length="39" mass="4619">MSLITHCMKKYYNTLDSFYNISSADRKNFRAVCGIKKDR</sequence>
<proteinExistence type="predicted"/>
<protein>
    <submittedName>
        <fullName evidence="1">Uncharacterized protein</fullName>
    </submittedName>
</protein>
<name>A0A975BU51_9BACT</name>
<dbReference type="EMBL" id="CP061800">
    <property type="protein sequence ID" value="QTA91806.1"/>
    <property type="molecule type" value="Genomic_DNA"/>
</dbReference>
<gene>
    <name evidence="1" type="ORF">dnm_078800</name>
</gene>
<reference evidence="1" key="1">
    <citation type="journal article" date="2021" name="Microb. Physiol.">
        <title>Proteogenomic Insights into the Physiology of Marine, Sulfate-Reducing, Filamentous Desulfonema limicola and Desulfonema magnum.</title>
        <authorList>
            <person name="Schnaars V."/>
            <person name="Wohlbrand L."/>
            <person name="Scheve S."/>
            <person name="Hinrichs C."/>
            <person name="Reinhardt R."/>
            <person name="Rabus R."/>
        </authorList>
    </citation>
    <scope>NUCLEOTIDE SEQUENCE</scope>
    <source>
        <strain evidence="1">4be13</strain>
    </source>
</reference>
<dbReference type="KEGG" id="dmm:dnm_078800"/>
<keyword evidence="2" id="KW-1185">Reference proteome</keyword>
<evidence type="ECO:0000313" key="2">
    <source>
        <dbReference type="Proteomes" id="UP000663722"/>
    </source>
</evidence>
<dbReference type="AlphaFoldDB" id="A0A975BU51"/>